<proteinExistence type="predicted"/>
<organism evidence="1 2">
    <name type="scientific">Pistacia integerrima</name>
    <dbReference type="NCBI Taxonomy" id="434235"/>
    <lineage>
        <taxon>Eukaryota</taxon>
        <taxon>Viridiplantae</taxon>
        <taxon>Streptophyta</taxon>
        <taxon>Embryophyta</taxon>
        <taxon>Tracheophyta</taxon>
        <taxon>Spermatophyta</taxon>
        <taxon>Magnoliopsida</taxon>
        <taxon>eudicotyledons</taxon>
        <taxon>Gunneridae</taxon>
        <taxon>Pentapetalae</taxon>
        <taxon>rosids</taxon>
        <taxon>malvids</taxon>
        <taxon>Sapindales</taxon>
        <taxon>Anacardiaceae</taxon>
        <taxon>Pistacia</taxon>
    </lineage>
</organism>
<dbReference type="Proteomes" id="UP001163603">
    <property type="component" value="Chromosome 3"/>
</dbReference>
<dbReference type="EMBL" id="CM047738">
    <property type="protein sequence ID" value="KAJ0047091.1"/>
    <property type="molecule type" value="Genomic_DNA"/>
</dbReference>
<protein>
    <submittedName>
        <fullName evidence="1">Uncharacterized protein</fullName>
    </submittedName>
</protein>
<reference evidence="2" key="1">
    <citation type="journal article" date="2023" name="G3 (Bethesda)">
        <title>Genome assembly and association tests identify interacting loci associated with vigor, precocity, and sex in interspecific pistachio rootstocks.</title>
        <authorList>
            <person name="Palmer W."/>
            <person name="Jacygrad E."/>
            <person name="Sagayaradj S."/>
            <person name="Cavanaugh K."/>
            <person name="Han R."/>
            <person name="Bertier L."/>
            <person name="Beede B."/>
            <person name="Kafkas S."/>
            <person name="Golino D."/>
            <person name="Preece J."/>
            <person name="Michelmore R."/>
        </authorList>
    </citation>
    <scope>NUCLEOTIDE SEQUENCE [LARGE SCALE GENOMIC DNA]</scope>
</reference>
<evidence type="ECO:0000313" key="1">
    <source>
        <dbReference type="EMBL" id="KAJ0047091.1"/>
    </source>
</evidence>
<comment type="caution">
    <text evidence="1">The sequence shown here is derived from an EMBL/GenBank/DDBJ whole genome shotgun (WGS) entry which is preliminary data.</text>
</comment>
<sequence length="198" mass="23096">MAYKNRRLDEVEYRYEQMHANFSKVTIGLTSELITSDTSLKEKELMYQIEISSRDIRLLEMERKYKETYQEGDSDLTAEITELKNQLEENKEALQHSESLNQTLMLKESISNQELQDARKESISVLQDMLDGRTALAIKRMGEIDIKAFQHACSLKFTDGDWQAKSAQLCSSWEEHLRDPHWSPFKRVSIRGNLQVCV</sequence>
<keyword evidence="2" id="KW-1185">Reference proteome</keyword>
<accession>A0ACC0Z7A6</accession>
<gene>
    <name evidence="1" type="ORF">Pint_06327</name>
</gene>
<name>A0ACC0Z7A6_9ROSI</name>
<evidence type="ECO:0000313" key="2">
    <source>
        <dbReference type="Proteomes" id="UP001163603"/>
    </source>
</evidence>